<dbReference type="InterPro" id="IPR052578">
    <property type="entry name" value="PI_Transfer_CRAL-TRIO"/>
</dbReference>
<dbReference type="OrthoDB" id="75724at2759"/>
<dbReference type="Pfam" id="PF00650">
    <property type="entry name" value="CRAL_TRIO"/>
    <property type="match status" value="1"/>
</dbReference>
<dbReference type="PROSITE" id="PS50191">
    <property type="entry name" value="CRAL_TRIO"/>
    <property type="match status" value="1"/>
</dbReference>
<dbReference type="Proteomes" id="UP000636709">
    <property type="component" value="Unassembled WGS sequence"/>
</dbReference>
<dbReference type="Pfam" id="PF03765">
    <property type="entry name" value="CRAL_TRIO_N"/>
    <property type="match status" value="2"/>
</dbReference>
<evidence type="ECO:0000256" key="1">
    <source>
        <dbReference type="SAM" id="MobiDB-lite"/>
    </source>
</evidence>
<dbReference type="PANTHER" id="PTHR45824">
    <property type="entry name" value="GH16843P"/>
    <property type="match status" value="1"/>
</dbReference>
<dbReference type="InterPro" id="IPR036273">
    <property type="entry name" value="CRAL/TRIO_N_dom_sf"/>
</dbReference>
<keyword evidence="4" id="KW-1185">Reference proteome</keyword>
<dbReference type="CDD" id="cd00170">
    <property type="entry name" value="SEC14"/>
    <property type="match status" value="1"/>
</dbReference>
<dbReference type="EMBL" id="JACEFO010002197">
    <property type="protein sequence ID" value="KAF8674352.1"/>
    <property type="molecule type" value="Genomic_DNA"/>
</dbReference>
<feature type="region of interest" description="Disordered" evidence="1">
    <location>
        <begin position="269"/>
        <end position="291"/>
    </location>
</feature>
<dbReference type="InterPro" id="IPR001251">
    <property type="entry name" value="CRAL-TRIO_dom"/>
</dbReference>
<accession>A0A835AVR5</accession>
<protein>
    <recommendedName>
        <fullName evidence="2">CRAL-TRIO domain-containing protein</fullName>
    </recommendedName>
</protein>
<dbReference type="GO" id="GO:0008526">
    <property type="term" value="F:phosphatidylinositol transfer activity"/>
    <property type="evidence" value="ECO:0007669"/>
    <property type="project" value="TreeGrafter"/>
</dbReference>
<organism evidence="3 4">
    <name type="scientific">Digitaria exilis</name>
    <dbReference type="NCBI Taxonomy" id="1010633"/>
    <lineage>
        <taxon>Eukaryota</taxon>
        <taxon>Viridiplantae</taxon>
        <taxon>Streptophyta</taxon>
        <taxon>Embryophyta</taxon>
        <taxon>Tracheophyta</taxon>
        <taxon>Spermatophyta</taxon>
        <taxon>Magnoliopsida</taxon>
        <taxon>Liliopsida</taxon>
        <taxon>Poales</taxon>
        <taxon>Poaceae</taxon>
        <taxon>PACMAD clade</taxon>
        <taxon>Panicoideae</taxon>
        <taxon>Panicodae</taxon>
        <taxon>Paniceae</taxon>
        <taxon>Anthephorinae</taxon>
        <taxon>Digitaria</taxon>
    </lineage>
</organism>
<dbReference type="SMART" id="SM00516">
    <property type="entry name" value="SEC14"/>
    <property type="match status" value="1"/>
</dbReference>
<comment type="caution">
    <text evidence="3">The sequence shown here is derived from an EMBL/GenBank/DDBJ whole genome shotgun (WGS) entry which is preliminary data.</text>
</comment>
<dbReference type="InterPro" id="IPR011074">
    <property type="entry name" value="CRAL/TRIO_N_dom"/>
</dbReference>
<name>A0A835AVR5_9POAL</name>
<reference evidence="3" key="1">
    <citation type="submission" date="2020-07" db="EMBL/GenBank/DDBJ databases">
        <title>Genome sequence and genetic diversity analysis of an under-domesticated orphan crop, white fonio (Digitaria exilis).</title>
        <authorList>
            <person name="Bennetzen J.L."/>
            <person name="Chen S."/>
            <person name="Ma X."/>
            <person name="Wang X."/>
            <person name="Yssel A.E.J."/>
            <person name="Chaluvadi S.R."/>
            <person name="Johnson M."/>
            <person name="Gangashetty P."/>
            <person name="Hamidou F."/>
            <person name="Sanogo M.D."/>
            <person name="Zwaenepoel A."/>
            <person name="Wallace J."/>
            <person name="Van De Peer Y."/>
            <person name="Van Deynze A."/>
        </authorList>
    </citation>
    <scope>NUCLEOTIDE SEQUENCE</scope>
    <source>
        <tissue evidence="3">Leaves</tissue>
    </source>
</reference>
<feature type="compositionally biased region" description="Basic and acidic residues" evidence="1">
    <location>
        <begin position="269"/>
        <end position="280"/>
    </location>
</feature>
<dbReference type="InterPro" id="IPR036865">
    <property type="entry name" value="CRAL-TRIO_dom_sf"/>
</dbReference>
<feature type="domain" description="CRAL-TRIO" evidence="2">
    <location>
        <begin position="380"/>
        <end position="514"/>
    </location>
</feature>
<proteinExistence type="predicted"/>
<sequence length="567" mass="64858">MFRRKHASHFDSSDADQREAKVVKYFLDPRSIEKVKFVYLKDEESMKVMHKYIDPNVLPVEFGGKSDIINELKSAIGPLSARSEKYCSEACLTRYLEARNWNVTKSKKMLEESLKWRATYRPEDIRWNTKSHDGQVRFLVYALENAILSLPEGQEKMAIKYFLDSRSIEKLNFVYLKDEESMKVLYKCIDPEVLPVEFGGRNNVAYNHEDYSKLMMEDDIKTSTFWADDAKTVNHVANGPLIADVMPQSSQIAAKASWCADGRSLRPERAGAAAEEEKARSPSSPRGGRAPAASWQPCSIAPLRCCLAGLGFLRVLDVRYRYNHITELKAALGPLSARGEKYCSEACLKRYLEARNWNVAKSRKMLEESLKWRAAYKPEDIRWNTSSHEGQIRFLVYTLENAIIHLPEAQEKMVWLIDFTGWTMAHASPIKTSRETANILQNHYPERLAIGFLFNAPKVFEAFFKVIKVFLDPKTIEKVNFVYQKDEESMKVMYKYIDPEVLPVEFGGKSNASYNHEEYSELMMKDDIKTANFWADDAKTGHANPGVNETLVPDVTQQPSLLAAKAS</sequence>
<evidence type="ECO:0000313" key="4">
    <source>
        <dbReference type="Proteomes" id="UP000636709"/>
    </source>
</evidence>
<evidence type="ECO:0000313" key="3">
    <source>
        <dbReference type="EMBL" id="KAF8674352.1"/>
    </source>
</evidence>
<dbReference type="SUPFAM" id="SSF52087">
    <property type="entry name" value="CRAL/TRIO domain"/>
    <property type="match status" value="3"/>
</dbReference>
<dbReference type="AlphaFoldDB" id="A0A835AVR5"/>
<dbReference type="Gene3D" id="3.40.525.10">
    <property type="entry name" value="CRAL-TRIO lipid binding domain"/>
    <property type="match status" value="5"/>
</dbReference>
<dbReference type="SMART" id="SM01100">
    <property type="entry name" value="CRAL_TRIO_N"/>
    <property type="match status" value="2"/>
</dbReference>
<gene>
    <name evidence="3" type="ORF">HU200_048182</name>
</gene>
<dbReference type="PANTHER" id="PTHR45824:SF22">
    <property type="entry name" value="SEC14P-LIKE PHOSPHATIDYLINOSITOL TRANSFER FAMILY PROTEIN"/>
    <property type="match status" value="1"/>
</dbReference>
<dbReference type="SUPFAM" id="SSF46938">
    <property type="entry name" value="CRAL/TRIO N-terminal domain"/>
    <property type="match status" value="2"/>
</dbReference>
<evidence type="ECO:0000259" key="2">
    <source>
        <dbReference type="PROSITE" id="PS50191"/>
    </source>
</evidence>